<name>L9WC03_9EURY</name>
<proteinExistence type="predicted"/>
<protein>
    <submittedName>
        <fullName evidence="1">Uncharacterized protein</fullName>
    </submittedName>
</protein>
<gene>
    <name evidence="1" type="ORF">C494_13901</name>
</gene>
<dbReference type="AlphaFoldDB" id="L9WC03"/>
<organism evidence="1 2">
    <name type="scientific">Natronorubrum bangense JCM 10635</name>
    <dbReference type="NCBI Taxonomy" id="1227500"/>
    <lineage>
        <taxon>Archaea</taxon>
        <taxon>Methanobacteriati</taxon>
        <taxon>Methanobacteriota</taxon>
        <taxon>Stenosarchaea group</taxon>
        <taxon>Halobacteria</taxon>
        <taxon>Halobacteriales</taxon>
        <taxon>Natrialbaceae</taxon>
        <taxon>Natronorubrum</taxon>
    </lineage>
</organism>
<reference evidence="1 2" key="1">
    <citation type="journal article" date="2014" name="PLoS Genet.">
        <title>Phylogenetically driven sequencing of extremely halophilic archaea reveals strategies for static and dynamic osmo-response.</title>
        <authorList>
            <person name="Becker E.A."/>
            <person name="Seitzer P.M."/>
            <person name="Tritt A."/>
            <person name="Larsen D."/>
            <person name="Krusor M."/>
            <person name="Yao A.I."/>
            <person name="Wu D."/>
            <person name="Madern D."/>
            <person name="Eisen J.A."/>
            <person name="Darling A.E."/>
            <person name="Facciotti M.T."/>
        </authorList>
    </citation>
    <scope>NUCLEOTIDE SEQUENCE [LARGE SCALE GENOMIC DNA]</scope>
    <source>
        <strain evidence="1 2">JCM 10635</strain>
    </source>
</reference>
<dbReference type="PATRIC" id="fig|1227500.6.peg.2804"/>
<dbReference type="Proteomes" id="UP000011690">
    <property type="component" value="Unassembled WGS sequence"/>
</dbReference>
<keyword evidence="2" id="KW-1185">Reference proteome</keyword>
<dbReference type="STRING" id="1227500.C494_13901"/>
<dbReference type="EMBL" id="AOHY01000039">
    <property type="protein sequence ID" value="ELY46995.1"/>
    <property type="molecule type" value="Genomic_DNA"/>
</dbReference>
<sequence length="408" mass="44781">MTGSVIGLGSGVAGYTQRRRIFRYSDLRTLRDIQDRPLPEGPEPLIVPDAYLADSRKRLDELVRRAREHGLSEDDDHIAYALDLRERAAEAAFSIEAAYDLSAARGATARILSWTRRETGDLTEADVEAEITDIRQRVDDTTLTYDIGPETHLMVSHHGAELALRSATGSLTGTERQSPSRRMEVIERATAYRDLAVSLSDGGDGDSREASLQALSRDLEERVANRMASVTHDFDPKYIRWRYKTIGVVGKSRTLASNGLFSGSPSDYGDEYPASVAVTRLRDLVLATVATDVGPEFAASYDTKASFADIGEIDEMKRNATDALESVPDDAMADPLVKLFSAAAVHAAECGDRQLQSAIERVNQLETGSWNLRLEDAFLGYRAALELAKEAPRIAQELPQSIGHYSSS</sequence>
<comment type="caution">
    <text evidence="1">The sequence shown here is derived from an EMBL/GenBank/DDBJ whole genome shotgun (WGS) entry which is preliminary data.</text>
</comment>
<evidence type="ECO:0000313" key="1">
    <source>
        <dbReference type="EMBL" id="ELY46995.1"/>
    </source>
</evidence>
<evidence type="ECO:0000313" key="2">
    <source>
        <dbReference type="Proteomes" id="UP000011690"/>
    </source>
</evidence>
<accession>L9WC03</accession>